<proteinExistence type="predicted"/>
<evidence type="ECO:0000256" key="3">
    <source>
        <dbReference type="ARBA" id="ARBA00022679"/>
    </source>
</evidence>
<evidence type="ECO:0000256" key="6">
    <source>
        <dbReference type="ARBA" id="ARBA00022840"/>
    </source>
</evidence>
<evidence type="ECO:0000256" key="7">
    <source>
        <dbReference type="ARBA" id="ARBA00047899"/>
    </source>
</evidence>
<keyword evidence="2" id="KW-0723">Serine/threonine-protein kinase</keyword>
<dbReference type="InterPro" id="IPR011009">
    <property type="entry name" value="Kinase-like_dom_sf"/>
</dbReference>
<feature type="compositionally biased region" description="Basic and acidic residues" evidence="9">
    <location>
        <begin position="25"/>
        <end position="41"/>
    </location>
</feature>
<keyword evidence="3" id="KW-0808">Transferase</keyword>
<protein>
    <recommendedName>
        <fullName evidence="1">non-specific serine/threonine protein kinase</fullName>
        <ecNumber evidence="1">2.7.11.1</ecNumber>
    </recommendedName>
</protein>
<dbReference type="EC" id="2.7.11.1" evidence="1"/>
<evidence type="ECO:0000256" key="4">
    <source>
        <dbReference type="ARBA" id="ARBA00022741"/>
    </source>
</evidence>
<comment type="catalytic activity">
    <reaction evidence="7">
        <text>L-threonyl-[protein] + ATP = O-phospho-L-threonyl-[protein] + ADP + H(+)</text>
        <dbReference type="Rhea" id="RHEA:46608"/>
        <dbReference type="Rhea" id="RHEA-COMP:11060"/>
        <dbReference type="Rhea" id="RHEA-COMP:11605"/>
        <dbReference type="ChEBI" id="CHEBI:15378"/>
        <dbReference type="ChEBI" id="CHEBI:30013"/>
        <dbReference type="ChEBI" id="CHEBI:30616"/>
        <dbReference type="ChEBI" id="CHEBI:61977"/>
        <dbReference type="ChEBI" id="CHEBI:456216"/>
        <dbReference type="EC" id="2.7.11.1"/>
    </reaction>
</comment>
<name>A0A445E0R9_ARAHY</name>
<sequence>MLRPVPSTSPPKPASDSPRSAIEALSHETGESPRENVKQTEGEEVVLAAAVGVGDEVENSRHAGDGLGVNFFDAFSRRDDDGDTAFASSSPSLYSDLKPKNVLVREDGHIMLSDFNLSLRCTAVVGPIFCCWFISYLSQKQTEKLLLNKPDTMKILSHGRIANSFHIVVFRLWPDGIT</sequence>
<comment type="catalytic activity">
    <reaction evidence="8">
        <text>L-seryl-[protein] + ATP = O-phospho-L-seryl-[protein] + ADP + H(+)</text>
        <dbReference type="Rhea" id="RHEA:17989"/>
        <dbReference type="Rhea" id="RHEA-COMP:9863"/>
        <dbReference type="Rhea" id="RHEA-COMP:11604"/>
        <dbReference type="ChEBI" id="CHEBI:15378"/>
        <dbReference type="ChEBI" id="CHEBI:29999"/>
        <dbReference type="ChEBI" id="CHEBI:30616"/>
        <dbReference type="ChEBI" id="CHEBI:83421"/>
        <dbReference type="ChEBI" id="CHEBI:456216"/>
        <dbReference type="EC" id="2.7.11.1"/>
    </reaction>
</comment>
<feature type="region of interest" description="Disordered" evidence="9">
    <location>
        <begin position="1"/>
        <end position="42"/>
    </location>
</feature>
<dbReference type="EMBL" id="SDMP01000003">
    <property type="protein sequence ID" value="RYR68976.1"/>
    <property type="molecule type" value="Genomic_DNA"/>
</dbReference>
<keyword evidence="4" id="KW-0547">Nucleotide-binding</keyword>
<dbReference type="AlphaFoldDB" id="A0A445E0R9"/>
<evidence type="ECO:0000256" key="2">
    <source>
        <dbReference type="ARBA" id="ARBA00022527"/>
    </source>
</evidence>
<dbReference type="Gene3D" id="1.10.510.10">
    <property type="entry name" value="Transferase(Phosphotransferase) domain 1"/>
    <property type="match status" value="1"/>
</dbReference>
<gene>
    <name evidence="10" type="ORF">Ahy_A03g015490</name>
</gene>
<dbReference type="PANTHER" id="PTHR45637">
    <property type="entry name" value="FLIPPASE KINASE 1-RELATED"/>
    <property type="match status" value="1"/>
</dbReference>
<evidence type="ECO:0000256" key="1">
    <source>
        <dbReference type="ARBA" id="ARBA00012513"/>
    </source>
</evidence>
<evidence type="ECO:0000313" key="11">
    <source>
        <dbReference type="Proteomes" id="UP000289738"/>
    </source>
</evidence>
<evidence type="ECO:0000256" key="8">
    <source>
        <dbReference type="ARBA" id="ARBA00048679"/>
    </source>
</evidence>
<dbReference type="GO" id="GO:0004674">
    <property type="term" value="F:protein serine/threonine kinase activity"/>
    <property type="evidence" value="ECO:0007669"/>
    <property type="project" value="UniProtKB-KW"/>
</dbReference>
<dbReference type="Proteomes" id="UP000289738">
    <property type="component" value="Chromosome A03"/>
</dbReference>
<dbReference type="GO" id="GO:0005524">
    <property type="term" value="F:ATP binding"/>
    <property type="evidence" value="ECO:0007669"/>
    <property type="project" value="UniProtKB-KW"/>
</dbReference>
<dbReference type="STRING" id="3818.A0A445E0R9"/>
<keyword evidence="11" id="KW-1185">Reference proteome</keyword>
<dbReference type="SUPFAM" id="SSF56112">
    <property type="entry name" value="Protein kinase-like (PK-like)"/>
    <property type="match status" value="1"/>
</dbReference>
<organism evidence="10 11">
    <name type="scientific">Arachis hypogaea</name>
    <name type="common">Peanut</name>
    <dbReference type="NCBI Taxonomy" id="3818"/>
    <lineage>
        <taxon>Eukaryota</taxon>
        <taxon>Viridiplantae</taxon>
        <taxon>Streptophyta</taxon>
        <taxon>Embryophyta</taxon>
        <taxon>Tracheophyta</taxon>
        <taxon>Spermatophyta</taxon>
        <taxon>Magnoliopsida</taxon>
        <taxon>eudicotyledons</taxon>
        <taxon>Gunneridae</taxon>
        <taxon>Pentapetalae</taxon>
        <taxon>rosids</taxon>
        <taxon>fabids</taxon>
        <taxon>Fabales</taxon>
        <taxon>Fabaceae</taxon>
        <taxon>Papilionoideae</taxon>
        <taxon>50 kb inversion clade</taxon>
        <taxon>dalbergioids sensu lato</taxon>
        <taxon>Dalbergieae</taxon>
        <taxon>Pterocarpus clade</taxon>
        <taxon>Arachis</taxon>
    </lineage>
</organism>
<evidence type="ECO:0000256" key="5">
    <source>
        <dbReference type="ARBA" id="ARBA00022777"/>
    </source>
</evidence>
<comment type="caution">
    <text evidence="10">The sequence shown here is derived from an EMBL/GenBank/DDBJ whole genome shotgun (WGS) entry which is preliminary data.</text>
</comment>
<keyword evidence="5" id="KW-0418">Kinase</keyword>
<evidence type="ECO:0000313" key="10">
    <source>
        <dbReference type="EMBL" id="RYR68976.1"/>
    </source>
</evidence>
<keyword evidence="6" id="KW-0067">ATP-binding</keyword>
<evidence type="ECO:0000256" key="9">
    <source>
        <dbReference type="SAM" id="MobiDB-lite"/>
    </source>
</evidence>
<accession>A0A445E0R9</accession>
<reference evidence="10 11" key="1">
    <citation type="submission" date="2019-01" db="EMBL/GenBank/DDBJ databases">
        <title>Sequencing of cultivated peanut Arachis hypogaea provides insights into genome evolution and oil improvement.</title>
        <authorList>
            <person name="Chen X."/>
        </authorList>
    </citation>
    <scope>NUCLEOTIDE SEQUENCE [LARGE SCALE GENOMIC DNA]</scope>
    <source>
        <strain evidence="11">cv. Fuhuasheng</strain>
        <tissue evidence="10">Leaves</tissue>
    </source>
</reference>